<sequence precursor="true">MRTFALAILTTVFLLLKTVPTCAQDKIEVRPDHHVGQATLPCTILDFTQSNIKVKLLPSGFVRTYPSSQIVKVHTPQTEQHQQGLEQLQNGEYEKAINSFTEALNIENRSWVRREVLALMIKAALGQGDDLKAALRFQIMVESEPDSRSFDLIPLDWSIKETLSPARSAARGWLTDKNELKKLMGASILLTAPEYQAQAEAAMRSLATSTNINIQQLARTQLWRLRLREGDVSHRELQRWERNLHQVPEHLRAGPYFLLGTGYAMLERHGQAAASFLWIPLAYDSNPQLSALANLKAADSLLALGQTANALRLYQETVARYPKSPSKQMAQQMVDQLLKTNTFNNSPTTAPN</sequence>
<dbReference type="SUPFAM" id="SSF48452">
    <property type="entry name" value="TPR-like"/>
    <property type="match status" value="1"/>
</dbReference>
<evidence type="ECO:0000313" key="4">
    <source>
        <dbReference type="Proteomes" id="UP000317171"/>
    </source>
</evidence>
<dbReference type="PROSITE" id="PS50005">
    <property type="entry name" value="TPR"/>
    <property type="match status" value="1"/>
</dbReference>
<feature type="signal peptide" evidence="2">
    <location>
        <begin position="1"/>
        <end position="23"/>
    </location>
</feature>
<dbReference type="KEGG" id="gaz:Pan241w_40880"/>
<dbReference type="Gene3D" id="1.25.40.10">
    <property type="entry name" value="Tetratricopeptide repeat domain"/>
    <property type="match status" value="2"/>
</dbReference>
<keyword evidence="4" id="KW-1185">Reference proteome</keyword>
<keyword evidence="1" id="KW-0802">TPR repeat</keyword>
<evidence type="ECO:0000256" key="2">
    <source>
        <dbReference type="SAM" id="SignalP"/>
    </source>
</evidence>
<dbReference type="Proteomes" id="UP000317171">
    <property type="component" value="Chromosome"/>
</dbReference>
<reference evidence="3 4" key="1">
    <citation type="submission" date="2019-02" db="EMBL/GenBank/DDBJ databases">
        <title>Deep-cultivation of Planctomycetes and their phenomic and genomic characterization uncovers novel biology.</title>
        <authorList>
            <person name="Wiegand S."/>
            <person name="Jogler M."/>
            <person name="Boedeker C."/>
            <person name="Pinto D."/>
            <person name="Vollmers J."/>
            <person name="Rivas-Marin E."/>
            <person name="Kohn T."/>
            <person name="Peeters S.H."/>
            <person name="Heuer A."/>
            <person name="Rast P."/>
            <person name="Oberbeckmann S."/>
            <person name="Bunk B."/>
            <person name="Jeske O."/>
            <person name="Meyerdierks A."/>
            <person name="Storesund J.E."/>
            <person name="Kallscheuer N."/>
            <person name="Luecker S."/>
            <person name="Lage O.M."/>
            <person name="Pohl T."/>
            <person name="Merkel B.J."/>
            <person name="Hornburger P."/>
            <person name="Mueller R.-W."/>
            <person name="Bruemmer F."/>
            <person name="Labrenz M."/>
            <person name="Spormann A.M."/>
            <person name="Op den Camp H."/>
            <person name="Overmann J."/>
            <person name="Amann R."/>
            <person name="Jetten M.S.M."/>
            <person name="Mascher T."/>
            <person name="Medema M.H."/>
            <person name="Devos D.P."/>
            <person name="Kaster A.-K."/>
            <person name="Ovreas L."/>
            <person name="Rohde M."/>
            <person name="Galperin M.Y."/>
            <person name="Jogler C."/>
        </authorList>
    </citation>
    <scope>NUCLEOTIDE SEQUENCE [LARGE SCALE GENOMIC DNA]</scope>
    <source>
        <strain evidence="3 4">Pan241w</strain>
    </source>
</reference>
<name>A0A517RJD7_9PLAN</name>
<feature type="chain" id="PRO_5021920426" evidence="2">
    <location>
        <begin position="24"/>
        <end position="352"/>
    </location>
</feature>
<keyword evidence="2" id="KW-0732">Signal</keyword>
<feature type="repeat" description="TPR" evidence="1">
    <location>
        <begin position="77"/>
        <end position="110"/>
    </location>
</feature>
<dbReference type="AlphaFoldDB" id="A0A517RJD7"/>
<dbReference type="OrthoDB" id="241280at2"/>
<dbReference type="InterPro" id="IPR019734">
    <property type="entry name" value="TPR_rpt"/>
</dbReference>
<accession>A0A517RJD7</accession>
<gene>
    <name evidence="3" type="ORF">Pan241w_40880</name>
</gene>
<protein>
    <submittedName>
        <fullName evidence="3">Tetratricopeptide repeat protein</fullName>
    </submittedName>
</protein>
<dbReference type="EMBL" id="CP036269">
    <property type="protein sequence ID" value="QDT43984.1"/>
    <property type="molecule type" value="Genomic_DNA"/>
</dbReference>
<dbReference type="InterPro" id="IPR011990">
    <property type="entry name" value="TPR-like_helical_dom_sf"/>
</dbReference>
<dbReference type="RefSeq" id="WP_145219083.1">
    <property type="nucleotide sequence ID" value="NZ_CP036269.1"/>
</dbReference>
<proteinExistence type="predicted"/>
<evidence type="ECO:0000313" key="3">
    <source>
        <dbReference type="EMBL" id="QDT43984.1"/>
    </source>
</evidence>
<organism evidence="3 4">
    <name type="scientific">Gimesia alba</name>
    <dbReference type="NCBI Taxonomy" id="2527973"/>
    <lineage>
        <taxon>Bacteria</taxon>
        <taxon>Pseudomonadati</taxon>
        <taxon>Planctomycetota</taxon>
        <taxon>Planctomycetia</taxon>
        <taxon>Planctomycetales</taxon>
        <taxon>Planctomycetaceae</taxon>
        <taxon>Gimesia</taxon>
    </lineage>
</organism>
<evidence type="ECO:0000256" key="1">
    <source>
        <dbReference type="PROSITE-ProRule" id="PRU00339"/>
    </source>
</evidence>